<keyword evidence="1" id="KW-0143">Chaperone</keyword>
<sequence>MQNYYLNWDNFTRTQSEDIEAMLDDFWQKMAGTRDGINEQDIRAACQTLAIDDTQWQDPGKLKHQYRKLQHLHHPDKGGDTQFTQQLNQAYKLLLQANTTGQG</sequence>
<dbReference type="EMBL" id="CP064795">
    <property type="protein sequence ID" value="QPG07085.1"/>
    <property type="molecule type" value="Genomic_DNA"/>
</dbReference>
<proteinExistence type="predicted"/>
<evidence type="ECO:0000313" key="4">
    <source>
        <dbReference type="Proteomes" id="UP000595095"/>
    </source>
</evidence>
<dbReference type="CDD" id="cd06257">
    <property type="entry name" value="DnaJ"/>
    <property type="match status" value="1"/>
</dbReference>
<dbReference type="PROSITE" id="PS50076">
    <property type="entry name" value="DNAJ_2"/>
    <property type="match status" value="1"/>
</dbReference>
<keyword evidence="4" id="KW-1185">Reference proteome</keyword>
<name>A0A7S9HEC0_9ALTE</name>
<reference evidence="3 4" key="1">
    <citation type="submission" date="2020-11" db="EMBL/GenBank/DDBJ databases">
        <title>Complete genome sequence for Salinimonas sp. strain G2-b.</title>
        <authorList>
            <person name="Park S.-J."/>
        </authorList>
    </citation>
    <scope>NUCLEOTIDE SEQUENCE [LARGE SCALE GENOMIC DNA]</scope>
    <source>
        <strain evidence="3 4">G2-b</strain>
    </source>
</reference>
<organism evidence="3 4">
    <name type="scientific">Salinimonas marina</name>
    <dbReference type="NCBI Taxonomy" id="2785918"/>
    <lineage>
        <taxon>Bacteria</taxon>
        <taxon>Pseudomonadati</taxon>
        <taxon>Pseudomonadota</taxon>
        <taxon>Gammaproteobacteria</taxon>
        <taxon>Alteromonadales</taxon>
        <taxon>Alteromonadaceae</taxon>
        <taxon>Alteromonas/Salinimonas group</taxon>
        <taxon>Salinimonas</taxon>
    </lineage>
</organism>
<dbReference type="KEGG" id="smaa:IT774_00405"/>
<dbReference type="Proteomes" id="UP000595095">
    <property type="component" value="Chromosome"/>
</dbReference>
<evidence type="ECO:0000313" key="3">
    <source>
        <dbReference type="EMBL" id="QPG07085.1"/>
    </source>
</evidence>
<feature type="domain" description="J" evidence="2">
    <location>
        <begin position="44"/>
        <end position="99"/>
    </location>
</feature>
<dbReference type="InterPro" id="IPR036869">
    <property type="entry name" value="J_dom_sf"/>
</dbReference>
<dbReference type="InterPro" id="IPR001623">
    <property type="entry name" value="DnaJ_domain"/>
</dbReference>
<evidence type="ECO:0000256" key="1">
    <source>
        <dbReference type="ARBA" id="ARBA00023186"/>
    </source>
</evidence>
<dbReference type="Pfam" id="PF12339">
    <property type="entry name" value="DNAJ_related"/>
    <property type="match status" value="1"/>
</dbReference>
<dbReference type="SUPFAM" id="SSF46565">
    <property type="entry name" value="Chaperone J-domain"/>
    <property type="match status" value="1"/>
</dbReference>
<dbReference type="Gene3D" id="1.10.287.110">
    <property type="entry name" value="DnaJ domain"/>
    <property type="match status" value="1"/>
</dbReference>
<gene>
    <name evidence="3" type="ORF">IT774_00405</name>
</gene>
<accession>A0A7S9HEC0</accession>
<protein>
    <recommendedName>
        <fullName evidence="2">J domain-containing protein</fullName>
    </recommendedName>
</protein>
<dbReference type="AlphaFoldDB" id="A0A7S9HEC0"/>
<evidence type="ECO:0000259" key="2">
    <source>
        <dbReference type="PROSITE" id="PS50076"/>
    </source>
</evidence>
<dbReference type="InterPro" id="IPR021059">
    <property type="entry name" value="DnaJ-related_N"/>
</dbReference>